<evidence type="ECO:0000313" key="2">
    <source>
        <dbReference type="EMBL" id="MDA2808304.1"/>
    </source>
</evidence>
<keyword evidence="3" id="KW-1185">Reference proteome</keyword>
<proteinExistence type="predicted"/>
<accession>A0ABT4TUB6</accession>
<dbReference type="EMBL" id="JAQFWP010000078">
    <property type="protein sequence ID" value="MDA2808304.1"/>
    <property type="molecule type" value="Genomic_DNA"/>
</dbReference>
<evidence type="ECO:0000256" key="1">
    <source>
        <dbReference type="SAM" id="MobiDB-lite"/>
    </source>
</evidence>
<feature type="compositionally biased region" description="Basic and acidic residues" evidence="1">
    <location>
        <begin position="450"/>
        <end position="467"/>
    </location>
</feature>
<feature type="region of interest" description="Disordered" evidence="1">
    <location>
        <begin position="450"/>
        <end position="512"/>
    </location>
</feature>
<comment type="caution">
    <text evidence="2">The sequence shown here is derived from an EMBL/GenBank/DDBJ whole genome shotgun (WGS) entry which is preliminary data.</text>
</comment>
<protein>
    <submittedName>
        <fullName evidence="2">Uncharacterized protein</fullName>
    </submittedName>
</protein>
<reference evidence="2" key="1">
    <citation type="submission" date="2023-01" db="EMBL/GenBank/DDBJ databases">
        <title>Draft genome sequence of Nocardiopsis sp. LSu2-4 isolated from halophytes.</title>
        <authorList>
            <person name="Duangmal K."/>
            <person name="Chantavorakit T."/>
        </authorList>
    </citation>
    <scope>NUCLEOTIDE SEQUENCE</scope>
    <source>
        <strain evidence="2">LSu2-4</strain>
    </source>
</reference>
<evidence type="ECO:0000313" key="3">
    <source>
        <dbReference type="Proteomes" id="UP001165685"/>
    </source>
</evidence>
<dbReference type="RefSeq" id="WP_270680904.1">
    <property type="nucleotide sequence ID" value="NZ_JAQFWP010000078.1"/>
</dbReference>
<dbReference type="Proteomes" id="UP001165685">
    <property type="component" value="Unassembled WGS sequence"/>
</dbReference>
<feature type="compositionally biased region" description="Acidic residues" evidence="1">
    <location>
        <begin position="132"/>
        <end position="150"/>
    </location>
</feature>
<feature type="region of interest" description="Disordered" evidence="1">
    <location>
        <begin position="129"/>
        <end position="150"/>
    </location>
</feature>
<gene>
    <name evidence="2" type="ORF">O4U47_27595</name>
</gene>
<sequence length="578" mass="62545">MLRVARALLAMRDPLDAELALSRMLGAWWGRSIPGMSGEDVERHLGEGLIARATSARSPAGLALLSGIAALGPTEHRRELARQGTLALSDQGMALPAWVRELGAARPVAAYRSGDRFGDADEVVCTFRRATEEEDPREDADADPPGEPDEASATHALIAVIDHNAGGVLRDAWLTSKVGRLLEHARSEAGRNPMAVFTRISPGRARTLLEAALRRTDRVVTGGTGRPARLTAARREDLLGGSLSSVHALLRSRMRALPREGRPAPEPVWRRDDRATLAARFLASETAAELSDSYAASRCVDHIIAYGCDVDGGRPLRVSPRKVEAFLLTWLPRRVVLLREECEAMPHVLGAWIRWAGPRWGLPESAVGAALDALWEAIGPFTRTYRDPAESLGLGRREVRRLLPDGDLEALPRRMFAFPLLAGDLLDDAEGAFDPSTPQGRRALLKLDHFGEIDDPEGRPRGRHSVDGGRTGAHRRAASGTGRTGAERPGAGRSATGRSGRAPEGDSDRTAAEAELAAHERLAERLWEGDPPELWAAAQRLLDRGESRPAVLRAMITAMEAADRSGRPGSLADYLNEL</sequence>
<name>A0ABT4TUB6_9ACTN</name>
<organism evidence="2 3">
    <name type="scientific">Nocardiopsis suaedae</name>
    <dbReference type="NCBI Taxonomy" id="3018444"/>
    <lineage>
        <taxon>Bacteria</taxon>
        <taxon>Bacillati</taxon>
        <taxon>Actinomycetota</taxon>
        <taxon>Actinomycetes</taxon>
        <taxon>Streptosporangiales</taxon>
        <taxon>Nocardiopsidaceae</taxon>
        <taxon>Nocardiopsis</taxon>
    </lineage>
</organism>
<feature type="compositionally biased region" description="Low complexity" evidence="1">
    <location>
        <begin position="488"/>
        <end position="500"/>
    </location>
</feature>
<feature type="compositionally biased region" description="Basic and acidic residues" evidence="1">
    <location>
        <begin position="501"/>
        <end position="512"/>
    </location>
</feature>